<dbReference type="InterPro" id="IPR025789">
    <property type="entry name" value="DOT1_dom"/>
</dbReference>
<accession>A0ABQ9XZH8</accession>
<sequence length="632" mass="69817">MITNENRAFLVRQLHNYINNQADSLGLGSSSDLSLCHSSLRRTKKIGLKSPLSSDDSDSSDTSFIHRTPLRRLLRTAKNQRKYSRPINTSSSIDQKVGKNSIGYGELTPGSLQKLFIHLNRHQQSKFSSSSVILDIGSGLGKITYHAILTTPVRESWGVEIVETRTNHARSFGQGFIDSLRKQLDSSSNDVSDDDSEEIPTKYKRHRSSCSNKQMEIDHFPPRPLSDLTQKVRFVAQDCVTFLQEHLSTFTHLIMYDEVFSSKTYARLCPLLNNFINFNVLVSFRNTKTLGKHGLTDIVLIDSINLRTTGHQNFIAYLYVKRPGWTVRPFKVEDLDALTLESPPIHSDTPLEAVQESPIPTSSESAQQSSESPHSEIDQSSPEPNDGTATLSQLMRAQTVLYESTLPSSLTSLDSFSALSAYSSLETAVTSSSLYVPSSSSLRSESLPQSSTVQPPPSSQQHDLSQRPSLDSLMSFTPSPQSSPLRSDSVVICSPPLHNTLTPSPPPTPDHMVNRLSSLSQSENSPQSEKAAHARSITLSSDDASDTASDVETVEVFTQPSSQPRFLNFRTRSINSAMIHVRSTTHYDSYNSLSSSQSSQSQYGKLRRTISTPINSQGSMNSLSSQRLQPVG</sequence>
<feature type="compositionally biased region" description="Low complexity" evidence="1">
    <location>
        <begin position="362"/>
        <end position="372"/>
    </location>
</feature>
<feature type="region of interest" description="Disordered" evidence="1">
    <location>
        <begin position="185"/>
        <end position="207"/>
    </location>
</feature>
<dbReference type="SUPFAM" id="SSF53335">
    <property type="entry name" value="S-adenosyl-L-methionine-dependent methyltransferases"/>
    <property type="match status" value="1"/>
</dbReference>
<keyword evidence="4" id="KW-1185">Reference proteome</keyword>
<dbReference type="Gene3D" id="3.40.50.150">
    <property type="entry name" value="Vaccinia Virus protein VP39"/>
    <property type="match status" value="1"/>
</dbReference>
<feature type="compositionally biased region" description="Low complexity" evidence="1">
    <location>
        <begin position="438"/>
        <end position="453"/>
    </location>
</feature>
<comment type="caution">
    <text evidence="3">The sequence shown here is derived from an EMBL/GenBank/DDBJ whole genome shotgun (WGS) entry which is preliminary data.</text>
</comment>
<proteinExistence type="predicted"/>
<dbReference type="Pfam" id="PF08123">
    <property type="entry name" value="DOT1"/>
    <property type="match status" value="1"/>
</dbReference>
<evidence type="ECO:0000256" key="1">
    <source>
        <dbReference type="SAM" id="MobiDB-lite"/>
    </source>
</evidence>
<dbReference type="EMBL" id="JARBJD010000051">
    <property type="protein sequence ID" value="KAK2956880.1"/>
    <property type="molecule type" value="Genomic_DNA"/>
</dbReference>
<protein>
    <recommendedName>
        <fullName evidence="2">DOT1 domain-containing protein</fullName>
    </recommendedName>
</protein>
<feature type="compositionally biased region" description="Polar residues" evidence="1">
    <location>
        <begin position="609"/>
        <end position="632"/>
    </location>
</feature>
<gene>
    <name evidence="3" type="ORF">BLNAU_8157</name>
</gene>
<feature type="domain" description="DOT1" evidence="2">
    <location>
        <begin position="101"/>
        <end position="171"/>
    </location>
</feature>
<feature type="compositionally biased region" description="Low complexity" evidence="1">
    <location>
        <begin position="516"/>
        <end position="529"/>
    </location>
</feature>
<reference evidence="3 4" key="1">
    <citation type="journal article" date="2022" name="bioRxiv">
        <title>Genomics of Preaxostyla Flagellates Illuminates Evolutionary Transitions and the Path Towards Mitochondrial Loss.</title>
        <authorList>
            <person name="Novak L.V.F."/>
            <person name="Treitli S.C."/>
            <person name="Pyrih J."/>
            <person name="Halakuc P."/>
            <person name="Pipaliya S.V."/>
            <person name="Vacek V."/>
            <person name="Brzon O."/>
            <person name="Soukal P."/>
            <person name="Eme L."/>
            <person name="Dacks J.B."/>
            <person name="Karnkowska A."/>
            <person name="Elias M."/>
            <person name="Hampl V."/>
        </authorList>
    </citation>
    <scope>NUCLEOTIDE SEQUENCE [LARGE SCALE GENOMIC DNA]</scope>
    <source>
        <strain evidence="3">NAU3</strain>
        <tissue evidence="3">Gut</tissue>
    </source>
</reference>
<feature type="compositionally biased region" description="Polar residues" evidence="1">
    <location>
        <begin position="462"/>
        <end position="486"/>
    </location>
</feature>
<feature type="compositionally biased region" description="Polar residues" evidence="1">
    <location>
        <begin position="378"/>
        <end position="389"/>
    </location>
</feature>
<evidence type="ECO:0000259" key="2">
    <source>
        <dbReference type="Pfam" id="PF08123"/>
    </source>
</evidence>
<evidence type="ECO:0000313" key="4">
    <source>
        <dbReference type="Proteomes" id="UP001281761"/>
    </source>
</evidence>
<organism evidence="3 4">
    <name type="scientific">Blattamonas nauphoetae</name>
    <dbReference type="NCBI Taxonomy" id="2049346"/>
    <lineage>
        <taxon>Eukaryota</taxon>
        <taxon>Metamonada</taxon>
        <taxon>Preaxostyla</taxon>
        <taxon>Oxymonadida</taxon>
        <taxon>Blattamonas</taxon>
    </lineage>
</organism>
<feature type="region of interest" description="Disordered" evidence="1">
    <location>
        <begin position="341"/>
        <end position="389"/>
    </location>
</feature>
<name>A0ABQ9XZH8_9EUKA</name>
<evidence type="ECO:0000313" key="3">
    <source>
        <dbReference type="EMBL" id="KAK2956880.1"/>
    </source>
</evidence>
<dbReference type="InterPro" id="IPR029063">
    <property type="entry name" value="SAM-dependent_MTases_sf"/>
</dbReference>
<feature type="compositionally biased region" description="Low complexity" evidence="1">
    <location>
        <begin position="588"/>
        <end position="603"/>
    </location>
</feature>
<dbReference type="Proteomes" id="UP001281761">
    <property type="component" value="Unassembled WGS sequence"/>
</dbReference>
<feature type="region of interest" description="Disordered" evidence="1">
    <location>
        <begin position="438"/>
        <end position="546"/>
    </location>
</feature>
<feature type="region of interest" description="Disordered" evidence="1">
    <location>
        <begin position="588"/>
        <end position="632"/>
    </location>
</feature>